<reference evidence="8" key="1">
    <citation type="journal article" date="2011" name="Genome Biol.">
        <title>Comparative genomics of the social amoebae Dictyostelium discoideum and Dictyostelium purpureum.</title>
        <authorList>
            <consortium name="US DOE Joint Genome Institute (JGI-PGF)"/>
            <person name="Sucgang R."/>
            <person name="Kuo A."/>
            <person name="Tian X."/>
            <person name="Salerno W."/>
            <person name="Parikh A."/>
            <person name="Feasley C.L."/>
            <person name="Dalin E."/>
            <person name="Tu H."/>
            <person name="Huang E."/>
            <person name="Barry K."/>
            <person name="Lindquist E."/>
            <person name="Shapiro H."/>
            <person name="Bruce D."/>
            <person name="Schmutz J."/>
            <person name="Salamov A."/>
            <person name="Fey P."/>
            <person name="Gaudet P."/>
            <person name="Anjard C."/>
            <person name="Babu M.M."/>
            <person name="Basu S."/>
            <person name="Bushmanova Y."/>
            <person name="van der Wel H."/>
            <person name="Katoh-Kurasawa M."/>
            <person name="Dinh C."/>
            <person name="Coutinho P.M."/>
            <person name="Saito T."/>
            <person name="Elias M."/>
            <person name="Schaap P."/>
            <person name="Kay R.R."/>
            <person name="Henrissat B."/>
            <person name="Eichinger L."/>
            <person name="Rivero F."/>
            <person name="Putnam N.H."/>
            <person name="West C.M."/>
            <person name="Loomis W.F."/>
            <person name="Chisholm R.L."/>
            <person name="Shaulsky G."/>
            <person name="Strassmann J.E."/>
            <person name="Queller D.C."/>
            <person name="Kuspa A."/>
            <person name="Grigoriev I.V."/>
        </authorList>
    </citation>
    <scope>NUCLEOTIDE SEQUENCE [LARGE SCALE GENOMIC DNA]</scope>
    <source>
        <strain evidence="8">QSDP1</strain>
    </source>
</reference>
<dbReference type="RefSeq" id="XP_003284569.1">
    <property type="nucleotide sequence ID" value="XM_003284521.1"/>
</dbReference>
<dbReference type="InParanoid" id="F0ZB03"/>
<dbReference type="InterPro" id="IPR004087">
    <property type="entry name" value="KH_dom"/>
</dbReference>
<dbReference type="InterPro" id="IPR002110">
    <property type="entry name" value="Ankyrin_rpt"/>
</dbReference>
<dbReference type="KEGG" id="dpp:DICPUDRAFT_75557"/>
<feature type="repeat" description="ANK" evidence="3">
    <location>
        <begin position="44"/>
        <end position="76"/>
    </location>
</feature>
<dbReference type="PROSITE" id="PS50297">
    <property type="entry name" value="ANK_REP_REGION"/>
    <property type="match status" value="1"/>
</dbReference>
<feature type="region of interest" description="Disordered" evidence="5">
    <location>
        <begin position="294"/>
        <end position="320"/>
    </location>
</feature>
<evidence type="ECO:0000313" key="8">
    <source>
        <dbReference type="Proteomes" id="UP000001064"/>
    </source>
</evidence>
<gene>
    <name evidence="7" type="ORF">DICPUDRAFT_75557</name>
</gene>
<evidence type="ECO:0000256" key="1">
    <source>
        <dbReference type="ARBA" id="ARBA00022737"/>
    </source>
</evidence>
<dbReference type="AlphaFoldDB" id="F0ZB03"/>
<dbReference type="GeneID" id="10506371"/>
<organism evidence="7 8">
    <name type="scientific">Dictyostelium purpureum</name>
    <name type="common">Slime mold</name>
    <dbReference type="NCBI Taxonomy" id="5786"/>
    <lineage>
        <taxon>Eukaryota</taxon>
        <taxon>Amoebozoa</taxon>
        <taxon>Evosea</taxon>
        <taxon>Eumycetozoa</taxon>
        <taxon>Dictyostelia</taxon>
        <taxon>Dictyosteliales</taxon>
        <taxon>Dictyosteliaceae</taxon>
        <taxon>Dictyostelium</taxon>
    </lineage>
</organism>
<evidence type="ECO:0000256" key="4">
    <source>
        <dbReference type="PROSITE-ProRule" id="PRU00117"/>
    </source>
</evidence>
<keyword evidence="8" id="KW-1185">Reference proteome</keyword>
<dbReference type="GO" id="GO:0003723">
    <property type="term" value="F:RNA binding"/>
    <property type="evidence" value="ECO:0007669"/>
    <property type="project" value="UniProtKB-UniRule"/>
</dbReference>
<dbReference type="PANTHER" id="PTHR24171:SF8">
    <property type="entry name" value="BRCA1-ASSOCIATED RING DOMAIN PROTEIN 1"/>
    <property type="match status" value="1"/>
</dbReference>
<evidence type="ECO:0000256" key="5">
    <source>
        <dbReference type="SAM" id="MobiDB-lite"/>
    </source>
</evidence>
<evidence type="ECO:0000256" key="2">
    <source>
        <dbReference type="ARBA" id="ARBA00023043"/>
    </source>
</evidence>
<dbReference type="PANTHER" id="PTHR24171">
    <property type="entry name" value="ANKYRIN REPEAT DOMAIN-CONTAINING PROTEIN 39-RELATED"/>
    <property type="match status" value="1"/>
</dbReference>
<dbReference type="eggNOG" id="KOG2208">
    <property type="taxonomic scope" value="Eukaryota"/>
</dbReference>
<feature type="domain" description="K Homology" evidence="6">
    <location>
        <begin position="222"/>
        <end position="293"/>
    </location>
</feature>
<feature type="compositionally biased region" description="Low complexity" evidence="5">
    <location>
        <begin position="294"/>
        <end position="308"/>
    </location>
</feature>
<sequence length="320" mass="35411">MDQQAENLIEQGNLLKAYGEQGNLEKVKHLIEVENVGVNQPDLFGDTCLHGAVSKGRLLIVEYLLDKKADSNITNKVGSTPLHKAVTIDPSTTTLGQQMNIIRVLLNKGADPTVKNAAGLIPEQLAFNSRIKELLQGDQAVTETISVPKVHHGKIVGKKGNNLKQLKELTNTQITVPDSNVTSNKISIKGRKDDVEKARQMILDIVNPPKTPEDEAAEKAAEEDIEILNLTTIAKEKHSLLIGARGKTIRYLRDNFDIQINVPPTESSENNISIQGKLENIDNAMKYINEILKKNSNNNNNNYNNKDGNYNKKPRQTKST</sequence>
<dbReference type="InterPro" id="IPR004088">
    <property type="entry name" value="KH_dom_type_1"/>
</dbReference>
<dbReference type="SUPFAM" id="SSF54791">
    <property type="entry name" value="Eukaryotic type KH-domain (KH-domain type I)"/>
    <property type="match status" value="2"/>
</dbReference>
<dbReference type="SMART" id="SM00248">
    <property type="entry name" value="ANK"/>
    <property type="match status" value="2"/>
</dbReference>
<dbReference type="Pfam" id="PF12796">
    <property type="entry name" value="Ank_2"/>
    <property type="match status" value="1"/>
</dbReference>
<dbReference type="OrthoDB" id="19174at2759"/>
<dbReference type="InterPro" id="IPR036612">
    <property type="entry name" value="KH_dom_type_1_sf"/>
</dbReference>
<dbReference type="VEuPathDB" id="AmoebaDB:DICPUDRAFT_75557"/>
<dbReference type="PROSITE" id="PS50088">
    <property type="entry name" value="ANK_REPEAT"/>
    <property type="match status" value="2"/>
</dbReference>
<dbReference type="SUPFAM" id="SSF48403">
    <property type="entry name" value="Ankyrin repeat"/>
    <property type="match status" value="1"/>
</dbReference>
<protein>
    <recommendedName>
        <fullName evidence="6">K Homology domain-containing protein</fullName>
    </recommendedName>
</protein>
<dbReference type="InterPro" id="IPR036770">
    <property type="entry name" value="Ankyrin_rpt-contain_sf"/>
</dbReference>
<dbReference type="EMBL" id="GL870967">
    <property type="protein sequence ID" value="EGC38889.1"/>
    <property type="molecule type" value="Genomic_DNA"/>
</dbReference>
<feature type="repeat" description="ANK" evidence="3">
    <location>
        <begin position="77"/>
        <end position="117"/>
    </location>
</feature>
<keyword evidence="1" id="KW-0677">Repeat</keyword>
<proteinExistence type="predicted"/>
<dbReference type="Gene3D" id="3.30.1370.10">
    <property type="entry name" value="K Homology domain, type 1"/>
    <property type="match status" value="2"/>
</dbReference>
<keyword evidence="2 3" id="KW-0040">ANK repeat</keyword>
<evidence type="ECO:0000259" key="6">
    <source>
        <dbReference type="SMART" id="SM00322"/>
    </source>
</evidence>
<dbReference type="Gene3D" id="1.25.40.20">
    <property type="entry name" value="Ankyrin repeat-containing domain"/>
    <property type="match status" value="1"/>
</dbReference>
<accession>F0ZB03</accession>
<dbReference type="Pfam" id="PF00013">
    <property type="entry name" value="KH_1"/>
    <property type="match status" value="2"/>
</dbReference>
<dbReference type="OMA" id="DNAMKYI"/>
<dbReference type="STRING" id="5786.F0ZB03"/>
<dbReference type="Proteomes" id="UP000001064">
    <property type="component" value="Unassembled WGS sequence"/>
</dbReference>
<evidence type="ECO:0000313" key="7">
    <source>
        <dbReference type="EMBL" id="EGC38889.1"/>
    </source>
</evidence>
<dbReference type="PROSITE" id="PS50084">
    <property type="entry name" value="KH_TYPE_1"/>
    <property type="match status" value="2"/>
</dbReference>
<name>F0ZB03_DICPU</name>
<dbReference type="eggNOG" id="KOG0817">
    <property type="taxonomic scope" value="Eukaryota"/>
</dbReference>
<keyword evidence="4" id="KW-0694">RNA-binding</keyword>
<feature type="domain" description="K Homology" evidence="6">
    <location>
        <begin position="139"/>
        <end position="207"/>
    </location>
</feature>
<dbReference type="SMART" id="SM00322">
    <property type="entry name" value="KH"/>
    <property type="match status" value="2"/>
</dbReference>
<dbReference type="CDD" id="cd22411">
    <property type="entry name" value="KH-I_Vigilin_rpt8"/>
    <property type="match status" value="1"/>
</dbReference>
<evidence type="ECO:0000256" key="3">
    <source>
        <dbReference type="PROSITE-ProRule" id="PRU00023"/>
    </source>
</evidence>